<evidence type="ECO:0000256" key="1">
    <source>
        <dbReference type="ARBA" id="ARBA00004370"/>
    </source>
</evidence>
<comment type="subcellular location">
    <subcellularLocation>
        <location evidence="1">Membrane</location>
    </subcellularLocation>
</comment>
<dbReference type="GO" id="GO:0034993">
    <property type="term" value="C:meiotic nuclear membrane microtubule tethering complex"/>
    <property type="evidence" value="ECO:0007669"/>
    <property type="project" value="TreeGrafter"/>
</dbReference>
<accession>A0AAV1JSL4</accession>
<evidence type="ECO:0000256" key="2">
    <source>
        <dbReference type="ARBA" id="ARBA00022692"/>
    </source>
</evidence>
<name>A0AAV1JSL4_9NEOP</name>
<comment type="caution">
    <text evidence="7">The sequence shown here is derived from an EMBL/GenBank/DDBJ whole genome shotgun (WGS) entry which is preliminary data.</text>
</comment>
<dbReference type="PROSITE" id="PS51469">
    <property type="entry name" value="SUN"/>
    <property type="match status" value="1"/>
</dbReference>
<reference evidence="7 8" key="1">
    <citation type="submission" date="2023-11" db="EMBL/GenBank/DDBJ databases">
        <authorList>
            <person name="Okamura Y."/>
        </authorList>
    </citation>
    <scope>NUCLEOTIDE SEQUENCE [LARGE SCALE GENOMIC DNA]</scope>
</reference>
<keyword evidence="2 5" id="KW-0812">Transmembrane</keyword>
<organism evidence="7 8">
    <name type="scientific">Leptosia nina</name>
    <dbReference type="NCBI Taxonomy" id="320188"/>
    <lineage>
        <taxon>Eukaryota</taxon>
        <taxon>Metazoa</taxon>
        <taxon>Ecdysozoa</taxon>
        <taxon>Arthropoda</taxon>
        <taxon>Hexapoda</taxon>
        <taxon>Insecta</taxon>
        <taxon>Pterygota</taxon>
        <taxon>Neoptera</taxon>
        <taxon>Endopterygota</taxon>
        <taxon>Lepidoptera</taxon>
        <taxon>Glossata</taxon>
        <taxon>Ditrysia</taxon>
        <taxon>Papilionoidea</taxon>
        <taxon>Pieridae</taxon>
        <taxon>Pierinae</taxon>
        <taxon>Leptosia</taxon>
    </lineage>
</organism>
<evidence type="ECO:0000313" key="8">
    <source>
        <dbReference type="Proteomes" id="UP001497472"/>
    </source>
</evidence>
<dbReference type="PANTHER" id="PTHR12911">
    <property type="entry name" value="SAD1/UNC-84-LIKE PROTEIN-RELATED"/>
    <property type="match status" value="1"/>
</dbReference>
<keyword evidence="3 5" id="KW-1133">Transmembrane helix</keyword>
<dbReference type="EMBL" id="CAVLEF010000132">
    <property type="protein sequence ID" value="CAK1551710.1"/>
    <property type="molecule type" value="Genomic_DNA"/>
</dbReference>
<dbReference type="Pfam" id="PF07738">
    <property type="entry name" value="Sad1_UNC"/>
    <property type="match status" value="1"/>
</dbReference>
<evidence type="ECO:0000256" key="4">
    <source>
        <dbReference type="ARBA" id="ARBA00023136"/>
    </source>
</evidence>
<dbReference type="GO" id="GO:0043495">
    <property type="term" value="F:protein-membrane adaptor activity"/>
    <property type="evidence" value="ECO:0007669"/>
    <property type="project" value="TreeGrafter"/>
</dbReference>
<evidence type="ECO:0000256" key="3">
    <source>
        <dbReference type="ARBA" id="ARBA00022989"/>
    </source>
</evidence>
<evidence type="ECO:0000256" key="5">
    <source>
        <dbReference type="SAM" id="Phobius"/>
    </source>
</evidence>
<dbReference type="AlphaFoldDB" id="A0AAV1JSL4"/>
<feature type="domain" description="SUN" evidence="6">
    <location>
        <begin position="127"/>
        <end position="292"/>
    </location>
</feature>
<evidence type="ECO:0000313" key="7">
    <source>
        <dbReference type="EMBL" id="CAK1551710.1"/>
    </source>
</evidence>
<dbReference type="PANTHER" id="PTHR12911:SF8">
    <property type="entry name" value="KLAROID PROTEIN-RELATED"/>
    <property type="match status" value="1"/>
</dbReference>
<dbReference type="InterPro" id="IPR045119">
    <property type="entry name" value="SUN1-5"/>
</dbReference>
<feature type="transmembrane region" description="Helical" evidence="5">
    <location>
        <begin position="21"/>
        <end position="41"/>
    </location>
</feature>
<dbReference type="InterPro" id="IPR012919">
    <property type="entry name" value="SUN_dom"/>
</dbReference>
<evidence type="ECO:0000259" key="6">
    <source>
        <dbReference type="PROSITE" id="PS51469"/>
    </source>
</evidence>
<protein>
    <recommendedName>
        <fullName evidence="6">SUN domain-containing protein</fullName>
    </recommendedName>
</protein>
<proteinExistence type="predicted"/>
<dbReference type="Gene3D" id="2.60.120.260">
    <property type="entry name" value="Galactose-binding domain-like"/>
    <property type="match status" value="1"/>
</dbReference>
<keyword evidence="4 5" id="KW-0472">Membrane</keyword>
<sequence>MNNYNARRETESCIQRYAFRSFVCVVLSMLLGLHFYSHYWVSPIIIDGDISDIKNVITQLSFGLTEINRKHERLQGEIERISEAVPALAAAAGRAREALEPSRMSRQSLDVPDYDRQIADFALETAGAKVIDTGNTIDHLIYDSPISWALYVLVASVCRECLGASTIIRPGTLPGECWAFKGSKGEATIRLIGNIYVTGISLEHIPPHISPTKEISSAPRLFQLEGLEYRNDLYPHDFGSFEYDKDGKPIQYFEVRYPSSKAYSLVRVRIYSNWGHTVYTCVYRVRIHGELAIKQGQKLRDDGDYLLVEQE</sequence>
<keyword evidence="8" id="KW-1185">Reference proteome</keyword>
<gene>
    <name evidence="7" type="ORF">LNINA_LOCUS10823</name>
</gene>
<dbReference type="Proteomes" id="UP001497472">
    <property type="component" value="Unassembled WGS sequence"/>
</dbReference>